<dbReference type="RefSeq" id="WP_010570160.1">
    <property type="nucleotide sequence ID" value="NZ_AHMO02000011.1"/>
</dbReference>
<keyword evidence="3" id="KW-1185">Reference proteome</keyword>
<dbReference type="STRING" id="1049789.LEP1GSC050_1761"/>
<name>T0F891_9LEPT</name>
<protein>
    <submittedName>
        <fullName evidence="2">PF08818 domain protein</fullName>
    </submittedName>
</protein>
<accession>T0F891</accession>
<comment type="caution">
    <text evidence="2">The sequence shown here is derived from an EMBL/GenBank/DDBJ whole genome shotgun (WGS) entry which is preliminary data.</text>
</comment>
<feature type="domain" description="YdhG-like" evidence="1">
    <location>
        <begin position="23"/>
        <end position="114"/>
    </location>
</feature>
<gene>
    <name evidence="2" type="ORF">LEP1GSC050_1761</name>
</gene>
<reference evidence="2" key="1">
    <citation type="submission" date="2013-05" db="EMBL/GenBank/DDBJ databases">
        <authorList>
            <person name="Harkins D.M."/>
            <person name="Durkin A.S."/>
            <person name="Brinkac L.M."/>
            <person name="Haft D.H."/>
            <person name="Selengut J.D."/>
            <person name="Sanka R."/>
            <person name="DePew J."/>
            <person name="Purushe J."/>
            <person name="Hartskeerl R.A."/>
            <person name="Ahmed A."/>
            <person name="van der Linden H."/>
            <person name="Goris M.G.A."/>
            <person name="Vinetz J.M."/>
            <person name="Sutton G.G."/>
            <person name="Nierman W.C."/>
            <person name="Fouts D.E."/>
        </authorList>
    </citation>
    <scope>NUCLEOTIDE SEQUENCE [LARGE SCALE GENOMIC DNA]</scope>
    <source>
        <strain evidence="2">5399</strain>
    </source>
</reference>
<dbReference type="InterPro" id="IPR014922">
    <property type="entry name" value="YdhG-like"/>
</dbReference>
<dbReference type="Gene3D" id="3.90.1150.200">
    <property type="match status" value="1"/>
</dbReference>
<evidence type="ECO:0000259" key="1">
    <source>
        <dbReference type="Pfam" id="PF08818"/>
    </source>
</evidence>
<evidence type="ECO:0000313" key="3">
    <source>
        <dbReference type="Proteomes" id="UP000015454"/>
    </source>
</evidence>
<sequence length="126" mass="14346">MKIKGPSFKNIDEYIENSSPEVRKLLEDLRSTIINSAPTAVEKISYRMPAFELNGNLVYFAAYKNHIGFYPTSSGIKSFQSELSRYKTSKGAVQFPLDNPLPLKLISRIVKYRVKENIAKAKKKKT</sequence>
<dbReference type="Pfam" id="PF08818">
    <property type="entry name" value="DUF1801"/>
    <property type="match status" value="1"/>
</dbReference>
<dbReference type="AlphaFoldDB" id="T0F891"/>
<dbReference type="SUPFAM" id="SSF159888">
    <property type="entry name" value="YdhG-like"/>
    <property type="match status" value="1"/>
</dbReference>
<dbReference type="Proteomes" id="UP000015454">
    <property type="component" value="Unassembled WGS sequence"/>
</dbReference>
<evidence type="ECO:0000313" key="2">
    <source>
        <dbReference type="EMBL" id="EQA43727.1"/>
    </source>
</evidence>
<proteinExistence type="predicted"/>
<dbReference type="OrthoDB" id="115213at2"/>
<organism evidence="2 3">
    <name type="scientific">Leptospira broomii serovar Hurstbridge str. 5399</name>
    <dbReference type="NCBI Taxonomy" id="1049789"/>
    <lineage>
        <taxon>Bacteria</taxon>
        <taxon>Pseudomonadati</taxon>
        <taxon>Spirochaetota</taxon>
        <taxon>Spirochaetia</taxon>
        <taxon>Leptospirales</taxon>
        <taxon>Leptospiraceae</taxon>
        <taxon>Leptospira</taxon>
    </lineage>
</organism>
<dbReference type="EMBL" id="AHMO02000011">
    <property type="protein sequence ID" value="EQA43727.1"/>
    <property type="molecule type" value="Genomic_DNA"/>
</dbReference>